<keyword evidence="11" id="KW-0411">Iron-sulfur</keyword>
<dbReference type="InterPro" id="IPR003651">
    <property type="entry name" value="Endonuclease3_FeS-loop_motif"/>
</dbReference>
<dbReference type="EC" id="3.2.2.31" evidence="4"/>
<evidence type="ECO:0000256" key="10">
    <source>
        <dbReference type="ARBA" id="ARBA00023004"/>
    </source>
</evidence>
<keyword evidence="12" id="KW-0234">DNA repair</keyword>
<dbReference type="PROSITE" id="PS01155">
    <property type="entry name" value="ENDONUCLEASE_III_2"/>
    <property type="match status" value="1"/>
</dbReference>
<dbReference type="InterPro" id="IPR011257">
    <property type="entry name" value="DNA_glycosylase"/>
</dbReference>
<keyword evidence="9 15" id="KW-0378">Hydrolase</keyword>
<dbReference type="GO" id="GO:0032357">
    <property type="term" value="F:oxidized purine DNA binding"/>
    <property type="evidence" value="ECO:0007669"/>
    <property type="project" value="TreeGrafter"/>
</dbReference>
<reference evidence="15 16" key="1">
    <citation type="submission" date="2020-07" db="EMBL/GenBank/DDBJ databases">
        <title>Sequencing the genomes of 1000 actinobacteria strains.</title>
        <authorList>
            <person name="Klenk H.-P."/>
        </authorList>
    </citation>
    <scope>NUCLEOTIDE SEQUENCE [LARGE SCALE GENOMIC DNA]</scope>
    <source>
        <strain evidence="15 16">DSM 24723</strain>
    </source>
</reference>
<organism evidence="15 16">
    <name type="scientific">Janibacter alkaliphilus</name>
    <dbReference type="NCBI Taxonomy" id="1069963"/>
    <lineage>
        <taxon>Bacteria</taxon>
        <taxon>Bacillati</taxon>
        <taxon>Actinomycetota</taxon>
        <taxon>Actinomycetes</taxon>
        <taxon>Micrococcales</taxon>
        <taxon>Intrasporangiaceae</taxon>
        <taxon>Janibacter</taxon>
    </lineage>
</organism>
<evidence type="ECO:0000256" key="2">
    <source>
        <dbReference type="ARBA" id="ARBA00001966"/>
    </source>
</evidence>
<dbReference type="AlphaFoldDB" id="A0A852X094"/>
<sequence length="294" mass="31844">MSPGPSPAVLHERVLTWWDEHARPLPWREPGCSAWGVFVSEVMSQQTPIARVLPAWQAWTERWPTPADLAADSPGEAVRMWQRLGYPRRARRLWEAAAQMVERHDGQVPRTHEELLALPGVGAYTAAAVASFAFGDPQVVIDTNVRRVLVRAREGRAQAAPSLTTAESALAADSMPREVDDANTWNAAVMELGALVCTARSPGCDRCPLLDVCAWQRAGCPPYEGPVRRAQAWHGTDRQARGALLAVLRESAGPVAGSALEDAWSDAAQRGRALRGLVEDGLVEPVDGGYALPA</sequence>
<dbReference type="PANTHER" id="PTHR42944:SF1">
    <property type="entry name" value="ADENINE DNA GLYCOSYLASE"/>
    <property type="match status" value="1"/>
</dbReference>
<keyword evidence="13 15" id="KW-0326">Glycosidase</keyword>
<name>A0A852X094_9MICO</name>
<dbReference type="InterPro" id="IPR000445">
    <property type="entry name" value="HhH_motif"/>
</dbReference>
<dbReference type="CDD" id="cd00056">
    <property type="entry name" value="ENDO3c"/>
    <property type="match status" value="1"/>
</dbReference>
<dbReference type="FunFam" id="1.10.340.30:FF:000003">
    <property type="entry name" value="A/G-specific adenine glycosylase"/>
    <property type="match status" value="1"/>
</dbReference>
<evidence type="ECO:0000256" key="12">
    <source>
        <dbReference type="ARBA" id="ARBA00023204"/>
    </source>
</evidence>
<comment type="catalytic activity">
    <reaction evidence="1">
        <text>Hydrolyzes free adenine bases from 7,8-dihydro-8-oxoguanine:adenine mismatched double-stranded DNA, leaving an apurinic site.</text>
        <dbReference type="EC" id="3.2.2.31"/>
    </reaction>
</comment>
<dbReference type="Pfam" id="PF00633">
    <property type="entry name" value="HHH"/>
    <property type="match status" value="1"/>
</dbReference>
<evidence type="ECO:0000256" key="9">
    <source>
        <dbReference type="ARBA" id="ARBA00022801"/>
    </source>
</evidence>
<feature type="domain" description="HhH-GPD" evidence="14">
    <location>
        <begin position="43"/>
        <end position="195"/>
    </location>
</feature>
<evidence type="ECO:0000313" key="16">
    <source>
        <dbReference type="Proteomes" id="UP000592181"/>
    </source>
</evidence>
<dbReference type="EMBL" id="JACBZX010000001">
    <property type="protein sequence ID" value="NYG35917.1"/>
    <property type="molecule type" value="Genomic_DNA"/>
</dbReference>
<dbReference type="SUPFAM" id="SSF48150">
    <property type="entry name" value="DNA-glycosylase"/>
    <property type="match status" value="1"/>
</dbReference>
<evidence type="ECO:0000256" key="6">
    <source>
        <dbReference type="ARBA" id="ARBA00022485"/>
    </source>
</evidence>
<evidence type="ECO:0000256" key="8">
    <source>
        <dbReference type="ARBA" id="ARBA00022763"/>
    </source>
</evidence>
<dbReference type="SMART" id="SM00478">
    <property type="entry name" value="ENDO3c"/>
    <property type="match status" value="1"/>
</dbReference>
<dbReference type="SMART" id="SM00525">
    <property type="entry name" value="FES"/>
    <property type="match status" value="1"/>
</dbReference>
<dbReference type="InterPro" id="IPR004035">
    <property type="entry name" value="Endouclease-III_FeS-bd_BS"/>
</dbReference>
<keyword evidence="16" id="KW-1185">Reference proteome</keyword>
<evidence type="ECO:0000256" key="5">
    <source>
        <dbReference type="ARBA" id="ARBA00022023"/>
    </source>
</evidence>
<evidence type="ECO:0000259" key="14">
    <source>
        <dbReference type="SMART" id="SM00478"/>
    </source>
</evidence>
<dbReference type="Pfam" id="PF00730">
    <property type="entry name" value="HhH-GPD"/>
    <property type="match status" value="1"/>
</dbReference>
<dbReference type="InterPro" id="IPR004036">
    <property type="entry name" value="Endonuclease-III-like_CS2"/>
</dbReference>
<dbReference type="PROSITE" id="PS00764">
    <property type="entry name" value="ENDONUCLEASE_III_1"/>
    <property type="match status" value="1"/>
</dbReference>
<dbReference type="GO" id="GO:0000701">
    <property type="term" value="F:purine-specific mismatch base pair DNA N-glycosylase activity"/>
    <property type="evidence" value="ECO:0007669"/>
    <property type="project" value="UniProtKB-EC"/>
</dbReference>
<dbReference type="GO" id="GO:0006284">
    <property type="term" value="P:base-excision repair"/>
    <property type="evidence" value="ECO:0007669"/>
    <property type="project" value="InterPro"/>
</dbReference>
<keyword evidence="7" id="KW-0479">Metal-binding</keyword>
<keyword evidence="8" id="KW-0227">DNA damage</keyword>
<dbReference type="PANTHER" id="PTHR42944">
    <property type="entry name" value="ADENINE DNA GLYCOSYLASE"/>
    <property type="match status" value="1"/>
</dbReference>
<dbReference type="GO" id="GO:0035485">
    <property type="term" value="F:adenine/guanine mispair binding"/>
    <property type="evidence" value="ECO:0007669"/>
    <property type="project" value="TreeGrafter"/>
</dbReference>
<dbReference type="GO" id="GO:0046872">
    <property type="term" value="F:metal ion binding"/>
    <property type="evidence" value="ECO:0007669"/>
    <property type="project" value="UniProtKB-KW"/>
</dbReference>
<dbReference type="InterPro" id="IPR023170">
    <property type="entry name" value="HhH_base_excis_C"/>
</dbReference>
<evidence type="ECO:0000256" key="11">
    <source>
        <dbReference type="ARBA" id="ARBA00023014"/>
    </source>
</evidence>
<dbReference type="RefSeq" id="WP_343036911.1">
    <property type="nucleotide sequence ID" value="NZ_JACBZX010000001.1"/>
</dbReference>
<evidence type="ECO:0000256" key="7">
    <source>
        <dbReference type="ARBA" id="ARBA00022723"/>
    </source>
</evidence>
<dbReference type="InterPro" id="IPR044298">
    <property type="entry name" value="MIG/MutY"/>
</dbReference>
<keyword evidence="10" id="KW-0408">Iron</keyword>
<protein>
    <recommendedName>
        <fullName evidence="5">Adenine DNA glycosylase</fullName>
        <ecNumber evidence="4">3.2.2.31</ecNumber>
    </recommendedName>
</protein>
<evidence type="ECO:0000256" key="4">
    <source>
        <dbReference type="ARBA" id="ARBA00012045"/>
    </source>
</evidence>
<comment type="similarity">
    <text evidence="3">Belongs to the Nth/MutY family.</text>
</comment>
<evidence type="ECO:0000256" key="3">
    <source>
        <dbReference type="ARBA" id="ARBA00008343"/>
    </source>
</evidence>
<comment type="caution">
    <text evidence="15">The sequence shown here is derived from an EMBL/GenBank/DDBJ whole genome shotgun (WGS) entry which is preliminary data.</text>
</comment>
<evidence type="ECO:0000256" key="13">
    <source>
        <dbReference type="ARBA" id="ARBA00023295"/>
    </source>
</evidence>
<keyword evidence="6" id="KW-0004">4Fe-4S</keyword>
<gene>
    <name evidence="15" type="ORF">BJY28_000386</name>
</gene>
<dbReference type="Pfam" id="PF10576">
    <property type="entry name" value="EndIII_4Fe-2S"/>
    <property type="match status" value="1"/>
</dbReference>
<dbReference type="GO" id="GO:0051539">
    <property type="term" value="F:4 iron, 4 sulfur cluster binding"/>
    <property type="evidence" value="ECO:0007669"/>
    <property type="project" value="UniProtKB-KW"/>
</dbReference>
<dbReference type="Gene3D" id="1.10.1670.10">
    <property type="entry name" value="Helix-hairpin-Helix base-excision DNA repair enzymes (C-terminal)"/>
    <property type="match status" value="1"/>
</dbReference>
<dbReference type="GO" id="GO:0006298">
    <property type="term" value="P:mismatch repair"/>
    <property type="evidence" value="ECO:0007669"/>
    <property type="project" value="TreeGrafter"/>
</dbReference>
<evidence type="ECO:0000256" key="1">
    <source>
        <dbReference type="ARBA" id="ARBA00000843"/>
    </source>
</evidence>
<dbReference type="GO" id="GO:0034039">
    <property type="term" value="F:8-oxo-7,8-dihydroguanine DNA N-glycosylase activity"/>
    <property type="evidence" value="ECO:0007669"/>
    <property type="project" value="TreeGrafter"/>
</dbReference>
<dbReference type="Proteomes" id="UP000592181">
    <property type="component" value="Unassembled WGS sequence"/>
</dbReference>
<accession>A0A852X094</accession>
<proteinExistence type="inferred from homology"/>
<dbReference type="Gene3D" id="1.10.340.30">
    <property type="entry name" value="Hypothetical protein, domain 2"/>
    <property type="match status" value="1"/>
</dbReference>
<dbReference type="InterPro" id="IPR003265">
    <property type="entry name" value="HhH-GPD_domain"/>
</dbReference>
<comment type="cofactor">
    <cofactor evidence="2">
        <name>[4Fe-4S] cluster</name>
        <dbReference type="ChEBI" id="CHEBI:49883"/>
    </cofactor>
</comment>
<evidence type="ECO:0000313" key="15">
    <source>
        <dbReference type="EMBL" id="NYG35917.1"/>
    </source>
</evidence>